<dbReference type="InterPro" id="IPR011006">
    <property type="entry name" value="CheY-like_superfamily"/>
</dbReference>
<dbReference type="SUPFAM" id="SSF52540">
    <property type="entry name" value="P-loop containing nucleoside triphosphate hydrolases"/>
    <property type="match status" value="1"/>
</dbReference>
<dbReference type="EMBL" id="LVJZ01000003">
    <property type="protein sequence ID" value="ODB98077.1"/>
    <property type="molecule type" value="Genomic_DNA"/>
</dbReference>
<evidence type="ECO:0000313" key="11">
    <source>
        <dbReference type="EMBL" id="ODB98077.1"/>
    </source>
</evidence>
<organism evidence="11 12">
    <name type="scientific">Candidatus Thiodiazotropha endoloripes</name>
    <dbReference type="NCBI Taxonomy" id="1818881"/>
    <lineage>
        <taxon>Bacteria</taxon>
        <taxon>Pseudomonadati</taxon>
        <taxon>Pseudomonadota</taxon>
        <taxon>Gammaproteobacteria</taxon>
        <taxon>Chromatiales</taxon>
        <taxon>Sedimenticolaceae</taxon>
        <taxon>Candidatus Thiodiazotropha</taxon>
    </lineage>
</organism>
<reference evidence="11 12" key="1">
    <citation type="submission" date="2016-03" db="EMBL/GenBank/DDBJ databases">
        <title>Chemosynthetic sulphur-oxidizing symbionts of marine invertebrate animals are capable of nitrogen fixation.</title>
        <authorList>
            <person name="Petersen J.M."/>
            <person name="Kemper A."/>
            <person name="Gruber-Vodicka H."/>
            <person name="Cardini U."/>
            <person name="Geest Mvander."/>
            <person name="Kleiner M."/>
            <person name="Bulgheresi S."/>
            <person name="Fussmann M."/>
            <person name="Herbold C."/>
            <person name="Seah B.K.B."/>
            <person name="Antony C.Paul."/>
            <person name="Liu D."/>
            <person name="Belitz A."/>
            <person name="Weber M."/>
        </authorList>
    </citation>
    <scope>NUCLEOTIDE SEQUENCE [LARGE SCALE GENOMIC DNA]</scope>
    <source>
        <strain evidence="11">G_D</strain>
    </source>
</reference>
<keyword evidence="6" id="KW-0238">DNA-binding</keyword>
<dbReference type="Pfam" id="PF00158">
    <property type="entry name" value="Sigma54_activat"/>
    <property type="match status" value="1"/>
</dbReference>
<keyword evidence="12" id="KW-1185">Reference proteome</keyword>
<dbReference type="PANTHER" id="PTHR32071:SF21">
    <property type="entry name" value="TRANSCRIPTIONAL REGULATORY PROTEIN FLGR"/>
    <property type="match status" value="1"/>
</dbReference>
<dbReference type="FunFam" id="3.40.50.2300:FF:000018">
    <property type="entry name" value="DNA-binding transcriptional regulator NtrC"/>
    <property type="match status" value="1"/>
</dbReference>
<dbReference type="PROSITE" id="PS00676">
    <property type="entry name" value="SIGMA54_INTERACT_2"/>
    <property type="match status" value="1"/>
</dbReference>
<comment type="caution">
    <text evidence="11">The sequence shown here is derived from an EMBL/GenBank/DDBJ whole genome shotgun (WGS) entry which is preliminary data.</text>
</comment>
<keyword evidence="5" id="KW-0805">Transcription regulation</keyword>
<dbReference type="Gene3D" id="3.40.50.2300">
    <property type="match status" value="1"/>
</dbReference>
<keyword evidence="1 8" id="KW-0597">Phosphoprotein</keyword>
<dbReference type="InterPro" id="IPR025662">
    <property type="entry name" value="Sigma_54_int_dom_ATP-bd_1"/>
</dbReference>
<dbReference type="InterPro" id="IPR025943">
    <property type="entry name" value="Sigma_54_int_dom_ATP-bd_2"/>
</dbReference>
<accession>A0A1E2UTI6</accession>
<dbReference type="InterPro" id="IPR027417">
    <property type="entry name" value="P-loop_NTPase"/>
</dbReference>
<dbReference type="PANTHER" id="PTHR32071">
    <property type="entry name" value="TRANSCRIPTIONAL REGULATORY PROTEIN"/>
    <property type="match status" value="1"/>
</dbReference>
<name>A0A1E2UTI6_9GAMM</name>
<dbReference type="InterPro" id="IPR009057">
    <property type="entry name" value="Homeodomain-like_sf"/>
</dbReference>
<dbReference type="GO" id="GO:0006355">
    <property type="term" value="P:regulation of DNA-templated transcription"/>
    <property type="evidence" value="ECO:0007669"/>
    <property type="project" value="InterPro"/>
</dbReference>
<dbReference type="InterPro" id="IPR002197">
    <property type="entry name" value="HTH_Fis"/>
</dbReference>
<dbReference type="Pfam" id="PF25601">
    <property type="entry name" value="AAA_lid_14"/>
    <property type="match status" value="1"/>
</dbReference>
<evidence type="ECO:0000256" key="8">
    <source>
        <dbReference type="PROSITE-ProRule" id="PRU00169"/>
    </source>
</evidence>
<feature type="domain" description="Sigma-54 factor interaction" evidence="9">
    <location>
        <begin position="130"/>
        <end position="358"/>
    </location>
</feature>
<evidence type="ECO:0000256" key="3">
    <source>
        <dbReference type="ARBA" id="ARBA00022840"/>
    </source>
</evidence>
<dbReference type="RefSeq" id="WP_069006017.1">
    <property type="nucleotide sequence ID" value="NZ_LVJX01000011.1"/>
</dbReference>
<dbReference type="InterPro" id="IPR058031">
    <property type="entry name" value="AAA_lid_NorR"/>
</dbReference>
<dbReference type="PROSITE" id="PS50045">
    <property type="entry name" value="SIGMA54_INTERACT_4"/>
    <property type="match status" value="1"/>
</dbReference>
<dbReference type="PROSITE" id="PS00675">
    <property type="entry name" value="SIGMA54_INTERACT_1"/>
    <property type="match status" value="1"/>
</dbReference>
<evidence type="ECO:0000256" key="5">
    <source>
        <dbReference type="ARBA" id="ARBA00023015"/>
    </source>
</evidence>
<keyword evidence="3" id="KW-0067">ATP-binding</keyword>
<evidence type="ECO:0000256" key="6">
    <source>
        <dbReference type="ARBA" id="ARBA00023125"/>
    </source>
</evidence>
<evidence type="ECO:0000256" key="4">
    <source>
        <dbReference type="ARBA" id="ARBA00023012"/>
    </source>
</evidence>
<dbReference type="Pfam" id="PF00072">
    <property type="entry name" value="Response_reg"/>
    <property type="match status" value="1"/>
</dbReference>
<dbReference type="SUPFAM" id="SSF46689">
    <property type="entry name" value="Homeodomain-like"/>
    <property type="match status" value="1"/>
</dbReference>
<dbReference type="PROSITE" id="PS50110">
    <property type="entry name" value="RESPONSE_REGULATORY"/>
    <property type="match status" value="1"/>
</dbReference>
<dbReference type="Proteomes" id="UP000094849">
    <property type="component" value="Unassembled WGS sequence"/>
</dbReference>
<evidence type="ECO:0000259" key="9">
    <source>
        <dbReference type="PROSITE" id="PS50045"/>
    </source>
</evidence>
<dbReference type="Gene3D" id="3.40.50.300">
    <property type="entry name" value="P-loop containing nucleotide triphosphate hydrolases"/>
    <property type="match status" value="1"/>
</dbReference>
<gene>
    <name evidence="11" type="ORF">A3196_15700</name>
</gene>
<proteinExistence type="predicted"/>
<dbReference type="AlphaFoldDB" id="A0A1E2UTI6"/>
<keyword evidence="4" id="KW-0902">Two-component regulatory system</keyword>
<feature type="domain" description="Response regulatory" evidence="10">
    <location>
        <begin position="5"/>
        <end position="119"/>
    </location>
</feature>
<protein>
    <submittedName>
        <fullName evidence="11">Sigma-54-dependent Fis family transcriptional regulator</fullName>
    </submittedName>
</protein>
<evidence type="ECO:0000256" key="2">
    <source>
        <dbReference type="ARBA" id="ARBA00022741"/>
    </source>
</evidence>
<evidence type="ECO:0000256" key="7">
    <source>
        <dbReference type="ARBA" id="ARBA00023163"/>
    </source>
</evidence>
<keyword evidence="2" id="KW-0547">Nucleotide-binding</keyword>
<dbReference type="FunFam" id="3.40.50.300:FF:000006">
    <property type="entry name" value="DNA-binding transcriptional regulator NtrC"/>
    <property type="match status" value="1"/>
</dbReference>
<dbReference type="InterPro" id="IPR002078">
    <property type="entry name" value="Sigma_54_int"/>
</dbReference>
<evidence type="ECO:0000259" key="10">
    <source>
        <dbReference type="PROSITE" id="PS50110"/>
    </source>
</evidence>
<dbReference type="Gene3D" id="1.10.10.60">
    <property type="entry name" value="Homeodomain-like"/>
    <property type="match status" value="1"/>
</dbReference>
<dbReference type="Gene3D" id="1.10.8.60">
    <property type="match status" value="1"/>
</dbReference>
<feature type="modified residue" description="4-aspartylphosphate" evidence="8">
    <location>
        <position position="54"/>
    </location>
</feature>
<dbReference type="InterPro" id="IPR001789">
    <property type="entry name" value="Sig_transdc_resp-reg_receiver"/>
</dbReference>
<dbReference type="PROSITE" id="PS00688">
    <property type="entry name" value="SIGMA54_INTERACT_3"/>
    <property type="match status" value="1"/>
</dbReference>
<sequence>MSQTTVLIVEDDPALREALSDTLELAGYSVVTAEEGRSALELLRQEAVGMVVSDVQMQPMDGHTLLREVRKGYPDLPVLLMTAYGSIEKAVMAMHDGAVDYLVKPFEAEVLVSKVAGNILPLVESAEAGPVAEDVRSREMLELAHRVAQSEATVLLNGESGTGKEVFARYIHQHSPRNNGPFIAINCAAIPENMLEAVLFGYEKGAFTGAYQATAGKFEQAQGGTLLLDEISEMSLALQAKLLRVLQEKELERLGGRKMIELDVRVLATTNRKLREEVSAGRFREDLYYRLNVFPLTLPPLRERTRDILPLANHLLQKSLRPGQKLPQFSETAEQQLMSHPWPGNVRELDNLMQRALILNGSGEIGVDDLCFESTATDAKPEMERQTGNAGKLPDDLRSVEEQMILDALGEGGISRKHVASRLGISERTLRYKIARMRDAGVAIPG</sequence>
<dbReference type="STRING" id="1818881.A3196_15700"/>
<keyword evidence="7" id="KW-0804">Transcription</keyword>
<dbReference type="Pfam" id="PF02954">
    <property type="entry name" value="HTH_8"/>
    <property type="match status" value="1"/>
</dbReference>
<dbReference type="GO" id="GO:0005524">
    <property type="term" value="F:ATP binding"/>
    <property type="evidence" value="ECO:0007669"/>
    <property type="project" value="UniProtKB-KW"/>
</dbReference>
<evidence type="ECO:0000313" key="12">
    <source>
        <dbReference type="Proteomes" id="UP000094849"/>
    </source>
</evidence>
<dbReference type="SUPFAM" id="SSF52172">
    <property type="entry name" value="CheY-like"/>
    <property type="match status" value="1"/>
</dbReference>
<dbReference type="GO" id="GO:0043565">
    <property type="term" value="F:sequence-specific DNA binding"/>
    <property type="evidence" value="ECO:0007669"/>
    <property type="project" value="InterPro"/>
</dbReference>
<dbReference type="SMART" id="SM00448">
    <property type="entry name" value="REC"/>
    <property type="match status" value="1"/>
</dbReference>
<evidence type="ECO:0000256" key="1">
    <source>
        <dbReference type="ARBA" id="ARBA00022553"/>
    </source>
</evidence>
<dbReference type="CDD" id="cd00009">
    <property type="entry name" value="AAA"/>
    <property type="match status" value="1"/>
</dbReference>
<dbReference type="SMART" id="SM00382">
    <property type="entry name" value="AAA"/>
    <property type="match status" value="1"/>
</dbReference>
<dbReference type="InterPro" id="IPR025944">
    <property type="entry name" value="Sigma_54_int_dom_CS"/>
</dbReference>
<dbReference type="GO" id="GO:0000160">
    <property type="term" value="P:phosphorelay signal transduction system"/>
    <property type="evidence" value="ECO:0007669"/>
    <property type="project" value="UniProtKB-KW"/>
</dbReference>
<dbReference type="InterPro" id="IPR003593">
    <property type="entry name" value="AAA+_ATPase"/>
</dbReference>